<feature type="region of interest" description="Disordered" evidence="1">
    <location>
        <begin position="39"/>
        <end position="104"/>
    </location>
</feature>
<accession>A0A7D9JIG7</accession>
<keyword evidence="3" id="KW-1185">Reference proteome</keyword>
<evidence type="ECO:0000256" key="1">
    <source>
        <dbReference type="SAM" id="MobiDB-lite"/>
    </source>
</evidence>
<dbReference type="AlphaFoldDB" id="A0A7D9JIG7"/>
<evidence type="ECO:0000313" key="3">
    <source>
        <dbReference type="Proteomes" id="UP001152795"/>
    </source>
</evidence>
<evidence type="ECO:0000313" key="2">
    <source>
        <dbReference type="EMBL" id="CAB4029524.1"/>
    </source>
</evidence>
<organism evidence="2 3">
    <name type="scientific">Paramuricea clavata</name>
    <name type="common">Red gorgonian</name>
    <name type="synonym">Violescent sea-whip</name>
    <dbReference type="NCBI Taxonomy" id="317549"/>
    <lineage>
        <taxon>Eukaryota</taxon>
        <taxon>Metazoa</taxon>
        <taxon>Cnidaria</taxon>
        <taxon>Anthozoa</taxon>
        <taxon>Octocorallia</taxon>
        <taxon>Malacalcyonacea</taxon>
        <taxon>Plexauridae</taxon>
        <taxon>Paramuricea</taxon>
    </lineage>
</organism>
<comment type="caution">
    <text evidence="2">The sequence shown here is derived from an EMBL/GenBank/DDBJ whole genome shotgun (WGS) entry which is preliminary data.</text>
</comment>
<gene>
    <name evidence="2" type="ORF">PACLA_8A017673</name>
</gene>
<dbReference type="Proteomes" id="UP001152795">
    <property type="component" value="Unassembled WGS sequence"/>
</dbReference>
<sequence length="253" mass="28750">MYTPAVAARNQVYIVVTIRAQSQTVLTCKQSYPIASMYKKESESYTSKSKKKERTQQHPSIFKNDSESDDPESHESHEYVPSPLPGAHTGNEDSRSESGSDSEAALSDFYNEAEDSQDDQPPGPDGGRKNMKCSLQCSRQVQLVAAAINPESPKVSDLFDRKILRDSWLTKFEKEKQPETVKSYLGSLNLFFTFSKCEQLGQQYGVAHDQLGVLSDQMRQWNKSYRNLVKHRFWVKRMEDLANLKTPPTCPRV</sequence>
<dbReference type="EMBL" id="CACRXK020016227">
    <property type="protein sequence ID" value="CAB4029524.1"/>
    <property type="molecule type" value="Genomic_DNA"/>
</dbReference>
<reference evidence="2" key="1">
    <citation type="submission" date="2020-04" db="EMBL/GenBank/DDBJ databases">
        <authorList>
            <person name="Alioto T."/>
            <person name="Alioto T."/>
            <person name="Gomez Garrido J."/>
        </authorList>
    </citation>
    <scope>NUCLEOTIDE SEQUENCE</scope>
    <source>
        <strain evidence="2">A484AB</strain>
    </source>
</reference>
<protein>
    <submittedName>
        <fullName evidence="2">Uncharacterized protein</fullName>
    </submittedName>
</protein>
<name>A0A7D9JIG7_PARCT</name>
<proteinExistence type="predicted"/>
<feature type="region of interest" description="Disordered" evidence="1">
    <location>
        <begin position="112"/>
        <end position="131"/>
    </location>
</feature>
<dbReference type="OrthoDB" id="5990091at2759"/>